<keyword evidence="1" id="KW-0812">Transmembrane</keyword>
<dbReference type="RefSeq" id="WP_136726702.1">
    <property type="nucleotide sequence ID" value="NZ_SUMC01000030.1"/>
</dbReference>
<reference evidence="3 4" key="1">
    <citation type="submission" date="2019-04" db="EMBL/GenBank/DDBJ databases">
        <title>Streptomyces oryziradicis sp. nov., a novel actinomycete isolated from rhizosphere soil of rice (Oryza sativa L.).</title>
        <authorList>
            <person name="Li C."/>
        </authorList>
    </citation>
    <scope>NUCLEOTIDE SEQUENCE [LARGE SCALE GENOMIC DNA]</scope>
    <source>
        <strain evidence="3 4">NEAU-C40</strain>
    </source>
</reference>
<keyword evidence="1" id="KW-1133">Transmembrane helix</keyword>
<organism evidence="3 4">
    <name type="scientific">Actinacidiphila oryziradicis</name>
    <dbReference type="NCBI Taxonomy" id="2571141"/>
    <lineage>
        <taxon>Bacteria</taxon>
        <taxon>Bacillati</taxon>
        <taxon>Actinomycetota</taxon>
        <taxon>Actinomycetes</taxon>
        <taxon>Kitasatosporales</taxon>
        <taxon>Streptomycetaceae</taxon>
        <taxon>Actinacidiphila</taxon>
    </lineage>
</organism>
<feature type="transmembrane region" description="Helical" evidence="1">
    <location>
        <begin position="6"/>
        <end position="28"/>
    </location>
</feature>
<dbReference type="NCBIfam" id="TIGR03816">
    <property type="entry name" value="tadE_like_DECH"/>
    <property type="match status" value="1"/>
</dbReference>
<dbReference type="Proteomes" id="UP000305778">
    <property type="component" value="Unassembled WGS sequence"/>
</dbReference>
<evidence type="ECO:0000313" key="3">
    <source>
        <dbReference type="EMBL" id="TKA08531.1"/>
    </source>
</evidence>
<dbReference type="EMBL" id="SUMC01000030">
    <property type="protein sequence ID" value="TKA08531.1"/>
    <property type="molecule type" value="Genomic_DNA"/>
</dbReference>
<dbReference type="Pfam" id="PF13400">
    <property type="entry name" value="Tad"/>
    <property type="match status" value="1"/>
</dbReference>
<sequence length="111" mass="10834">MTSDRGSATVWTALVGVVLCVVVGALLAMGHAIAARHRAGGAADLAALAAADHALLGQSQACSLAARVAAAQGARLLRCSVLGEIADVTAAVGPAHARSRAGPPQGLSGDF</sequence>
<comment type="caution">
    <text evidence="3">The sequence shown here is derived from an EMBL/GenBank/DDBJ whole genome shotgun (WGS) entry which is preliminary data.</text>
</comment>
<evidence type="ECO:0000256" key="1">
    <source>
        <dbReference type="SAM" id="Phobius"/>
    </source>
</evidence>
<feature type="domain" description="Putative Flp pilus-assembly TadG-like N-terminal" evidence="2">
    <location>
        <begin position="6"/>
        <end position="52"/>
    </location>
</feature>
<protein>
    <recommendedName>
        <fullName evidence="2">Putative Flp pilus-assembly TadG-like N-terminal domain-containing protein</fullName>
    </recommendedName>
</protein>
<dbReference type="InterPro" id="IPR021202">
    <property type="entry name" value="Rv3654c-like"/>
</dbReference>
<evidence type="ECO:0000313" key="4">
    <source>
        <dbReference type="Proteomes" id="UP000305778"/>
    </source>
</evidence>
<dbReference type="InterPro" id="IPR028087">
    <property type="entry name" value="Tad_N"/>
</dbReference>
<accession>A0A4U0SKB7</accession>
<gene>
    <name evidence="3" type="ORF">FCI23_27900</name>
</gene>
<proteinExistence type="predicted"/>
<keyword evidence="4" id="KW-1185">Reference proteome</keyword>
<keyword evidence="1" id="KW-0472">Membrane</keyword>
<name>A0A4U0SKB7_9ACTN</name>
<dbReference type="AlphaFoldDB" id="A0A4U0SKB7"/>
<evidence type="ECO:0000259" key="2">
    <source>
        <dbReference type="Pfam" id="PF13400"/>
    </source>
</evidence>